<dbReference type="InterPro" id="IPR050498">
    <property type="entry name" value="Ycf3"/>
</dbReference>
<evidence type="ECO:0000256" key="2">
    <source>
        <dbReference type="ARBA" id="ARBA00022803"/>
    </source>
</evidence>
<dbReference type="EMBL" id="LPJR01000031">
    <property type="protein sequence ID" value="KWF29350.1"/>
    <property type="molecule type" value="Genomic_DNA"/>
</dbReference>
<feature type="region of interest" description="Disordered" evidence="4">
    <location>
        <begin position="160"/>
        <end position="180"/>
    </location>
</feature>
<dbReference type="SUPFAM" id="SSF48452">
    <property type="entry name" value="TPR-like"/>
    <property type="match status" value="2"/>
</dbReference>
<dbReference type="Gene3D" id="1.25.40.10">
    <property type="entry name" value="Tetratricopeptide repeat domain"/>
    <property type="match status" value="2"/>
</dbReference>
<evidence type="ECO:0000256" key="3">
    <source>
        <dbReference type="PROSITE-ProRule" id="PRU00339"/>
    </source>
</evidence>
<evidence type="ECO:0000313" key="7">
    <source>
        <dbReference type="Proteomes" id="UP000062912"/>
    </source>
</evidence>
<comment type="caution">
    <text evidence="6">The sequence shown here is derived from an EMBL/GenBank/DDBJ whole genome shotgun (WGS) entry which is preliminary data.</text>
</comment>
<dbReference type="PANTHER" id="PTHR44858:SF1">
    <property type="entry name" value="UDP-N-ACETYLGLUCOSAMINE--PEPTIDE N-ACETYLGLUCOSAMINYLTRANSFERASE SPINDLY-RELATED"/>
    <property type="match status" value="1"/>
</dbReference>
<dbReference type="AlphaFoldDB" id="A0A132EGF9"/>
<keyword evidence="1" id="KW-0677">Repeat</keyword>
<dbReference type="SMART" id="SM00028">
    <property type="entry name" value="TPR"/>
    <property type="match status" value="6"/>
</dbReference>
<dbReference type="PROSITE" id="PS50293">
    <property type="entry name" value="TPR_REGION"/>
    <property type="match status" value="2"/>
</dbReference>
<protein>
    <recommendedName>
        <fullName evidence="5">DUF4365 domain-containing protein</fullName>
    </recommendedName>
</protein>
<feature type="domain" description="DUF4365" evidence="5">
    <location>
        <begin position="19"/>
        <end position="144"/>
    </location>
</feature>
<keyword evidence="2 3" id="KW-0802">TPR repeat</keyword>
<evidence type="ECO:0000256" key="4">
    <source>
        <dbReference type="SAM" id="MobiDB-lite"/>
    </source>
</evidence>
<evidence type="ECO:0000256" key="1">
    <source>
        <dbReference type="ARBA" id="ARBA00022737"/>
    </source>
</evidence>
<feature type="repeat" description="TPR" evidence="3">
    <location>
        <begin position="312"/>
        <end position="345"/>
    </location>
</feature>
<sequence>MNPFDELPRRDKNHEIEDQALAAFQKRLADSGCFILQASDRKDYGTDCQIEVVAGGLATNVRVHVQVKGTARNLNADGSLSVSVERANLNYLLMQPYSFYACYHVPTGTLRICLADAVLQQYEHDGRSWTDQSSVTVTFTREMTTDRLCKVAALARSGAKSSRDRRVAQTSAGPKDLPNAILDATPEVHVPEDQHQAATLLQRLYDENADDVISASFERFAAALGADHDFMGIPYMSEINLGMAGRTRHPERIVEGIAFFQRQLASGRFQAASLHYTIGNAYSAVPDDEQAKLAYQTALADPALIGAPELAAQIHKNLGTSFERLGDQDSAVEHYCEALRLDPNLAEAHNAMGNHLVRIGRYKDALNHFDQVAFVDRNQGNMTAVSGWRVNVLFNLDQGSAAFREINALIGQADRYEWIWPWCLRLVASFGRTTTDNAVYARAFWQRYVQAHPDSSQGRWELLMSNFYLRGQGYDLKKTYAEFKDEFDRHIARVSADDAALPWDRLGHWAQESGDWAEAERCFRKAYDLEGGHYGYCLGTALNFLDRFDESLPILLEQAEALQPDAMSWFQVGVAYAHLGQAEEAIDAFHRAVTLDPEYAAAIFELGGVHWNSGDYAKAKQVWSVACERFPDHELVSQVKALLQ</sequence>
<dbReference type="InterPro" id="IPR019734">
    <property type="entry name" value="TPR_rpt"/>
</dbReference>
<dbReference type="InterPro" id="IPR025375">
    <property type="entry name" value="DUF4365"/>
</dbReference>
<dbReference type="Pfam" id="PF14280">
    <property type="entry name" value="DUF4365"/>
    <property type="match status" value="1"/>
</dbReference>
<dbReference type="RefSeq" id="WP_060242486.1">
    <property type="nucleotide sequence ID" value="NZ_LPJR01000031.1"/>
</dbReference>
<feature type="repeat" description="TPR" evidence="3">
    <location>
        <begin position="346"/>
        <end position="379"/>
    </location>
</feature>
<gene>
    <name evidence="6" type="ORF">WT56_17770</name>
</gene>
<dbReference type="OrthoDB" id="9809392at2"/>
<evidence type="ECO:0000259" key="5">
    <source>
        <dbReference type="Pfam" id="PF14280"/>
    </source>
</evidence>
<dbReference type="InterPro" id="IPR011990">
    <property type="entry name" value="TPR-like_helical_dom_sf"/>
</dbReference>
<dbReference type="PROSITE" id="PS50005">
    <property type="entry name" value="TPR"/>
    <property type="match status" value="3"/>
</dbReference>
<proteinExistence type="predicted"/>
<dbReference type="Pfam" id="PF13414">
    <property type="entry name" value="TPR_11"/>
    <property type="match status" value="1"/>
</dbReference>
<accession>A0A132EGF9</accession>
<dbReference type="Pfam" id="PF14559">
    <property type="entry name" value="TPR_19"/>
    <property type="match status" value="1"/>
</dbReference>
<feature type="repeat" description="TPR" evidence="3">
    <location>
        <begin position="566"/>
        <end position="599"/>
    </location>
</feature>
<reference evidence="6 7" key="1">
    <citation type="submission" date="2015-11" db="EMBL/GenBank/DDBJ databases">
        <title>Expanding the genomic diversity of Burkholderia species for the development of highly accurate diagnostics.</title>
        <authorList>
            <person name="Sahl J."/>
            <person name="Keim P."/>
            <person name="Wagner D."/>
        </authorList>
    </citation>
    <scope>NUCLEOTIDE SEQUENCE [LARGE SCALE GENOMIC DNA]</scope>
    <source>
        <strain evidence="6 7">MSMB368WGS</strain>
    </source>
</reference>
<name>A0A132EGF9_9BURK</name>
<dbReference type="Proteomes" id="UP000062912">
    <property type="component" value="Unassembled WGS sequence"/>
</dbReference>
<dbReference type="PANTHER" id="PTHR44858">
    <property type="entry name" value="TETRATRICOPEPTIDE REPEAT PROTEIN 6"/>
    <property type="match status" value="1"/>
</dbReference>
<organism evidence="6 7">
    <name type="scientific">Burkholderia pseudomultivorans</name>
    <dbReference type="NCBI Taxonomy" id="1207504"/>
    <lineage>
        <taxon>Bacteria</taxon>
        <taxon>Pseudomonadati</taxon>
        <taxon>Pseudomonadota</taxon>
        <taxon>Betaproteobacteria</taxon>
        <taxon>Burkholderiales</taxon>
        <taxon>Burkholderiaceae</taxon>
        <taxon>Burkholderia</taxon>
        <taxon>Burkholderia cepacia complex</taxon>
    </lineage>
</organism>
<evidence type="ECO:0000313" key="6">
    <source>
        <dbReference type="EMBL" id="KWF29350.1"/>
    </source>
</evidence>